<feature type="domain" description="Bacterial HORMA" evidence="1">
    <location>
        <begin position="3"/>
        <end position="168"/>
    </location>
</feature>
<proteinExistence type="predicted"/>
<gene>
    <name evidence="2" type="ORF">Pr1d_31290</name>
</gene>
<evidence type="ECO:0000259" key="1">
    <source>
        <dbReference type="Pfam" id="PF18138"/>
    </source>
</evidence>
<dbReference type="EMBL" id="CP042913">
    <property type="protein sequence ID" value="QEG35823.1"/>
    <property type="molecule type" value="Genomic_DNA"/>
</dbReference>
<dbReference type="InterPro" id="IPR041162">
    <property type="entry name" value="Bact_HORMA_1"/>
</dbReference>
<accession>A0A5B9QPA4</accession>
<evidence type="ECO:0000313" key="2">
    <source>
        <dbReference type="EMBL" id="QEG35823.1"/>
    </source>
</evidence>
<dbReference type="RefSeq" id="WP_148074279.1">
    <property type="nucleotide sequence ID" value="NZ_CP042913.1"/>
</dbReference>
<organism evidence="2 3">
    <name type="scientific">Bythopirellula goksoeyrii</name>
    <dbReference type="NCBI Taxonomy" id="1400387"/>
    <lineage>
        <taxon>Bacteria</taxon>
        <taxon>Pseudomonadati</taxon>
        <taxon>Planctomycetota</taxon>
        <taxon>Planctomycetia</taxon>
        <taxon>Pirellulales</taxon>
        <taxon>Lacipirellulaceae</taxon>
        <taxon>Bythopirellula</taxon>
    </lineage>
</organism>
<name>A0A5B9QPA4_9BACT</name>
<dbReference type="OrthoDB" id="7594557at2"/>
<dbReference type="AlphaFoldDB" id="A0A5B9QPA4"/>
<protein>
    <recommendedName>
        <fullName evidence="1">Bacterial HORMA domain-containing protein</fullName>
    </recommendedName>
</protein>
<keyword evidence="3" id="KW-1185">Reference proteome</keyword>
<sequence>MSTYTYTQSSTFTVTHAKHLASKIAADLNACSRLHGQPAISSVKSYNEELIELLRNGYLSRYEFGFKCDDKRVLSWSYDITPAGNIETDDRAGKMSAYVDLSGTTFFNYVWYSGKYHGMNSDQQATFKGTHPINRTPGDPPADGVGYWTGTEKNYSAGGTEVSRRSFRSY</sequence>
<dbReference type="KEGG" id="bgok:Pr1d_31290"/>
<evidence type="ECO:0000313" key="3">
    <source>
        <dbReference type="Proteomes" id="UP000323917"/>
    </source>
</evidence>
<reference evidence="2 3" key="1">
    <citation type="submission" date="2019-08" db="EMBL/GenBank/DDBJ databases">
        <title>Deep-cultivation of Planctomycetes and their phenomic and genomic characterization uncovers novel biology.</title>
        <authorList>
            <person name="Wiegand S."/>
            <person name="Jogler M."/>
            <person name="Boedeker C."/>
            <person name="Pinto D."/>
            <person name="Vollmers J."/>
            <person name="Rivas-Marin E."/>
            <person name="Kohn T."/>
            <person name="Peeters S.H."/>
            <person name="Heuer A."/>
            <person name="Rast P."/>
            <person name="Oberbeckmann S."/>
            <person name="Bunk B."/>
            <person name="Jeske O."/>
            <person name="Meyerdierks A."/>
            <person name="Storesund J.E."/>
            <person name="Kallscheuer N."/>
            <person name="Luecker S."/>
            <person name="Lage O.M."/>
            <person name="Pohl T."/>
            <person name="Merkel B.J."/>
            <person name="Hornburger P."/>
            <person name="Mueller R.-W."/>
            <person name="Bruemmer F."/>
            <person name="Labrenz M."/>
            <person name="Spormann A.M."/>
            <person name="Op den Camp H."/>
            <person name="Overmann J."/>
            <person name="Amann R."/>
            <person name="Jetten M.S.M."/>
            <person name="Mascher T."/>
            <person name="Medema M.H."/>
            <person name="Devos D.P."/>
            <person name="Kaster A.-K."/>
            <person name="Ovreas L."/>
            <person name="Rohde M."/>
            <person name="Galperin M.Y."/>
            <person name="Jogler C."/>
        </authorList>
    </citation>
    <scope>NUCLEOTIDE SEQUENCE [LARGE SCALE GENOMIC DNA]</scope>
    <source>
        <strain evidence="2 3">Pr1d</strain>
    </source>
</reference>
<dbReference type="Pfam" id="PF18138">
    <property type="entry name" value="bacHORMA_1"/>
    <property type="match status" value="1"/>
</dbReference>
<dbReference type="Proteomes" id="UP000323917">
    <property type="component" value="Chromosome"/>
</dbReference>